<keyword evidence="5" id="KW-1185">Reference proteome</keyword>
<dbReference type="AlphaFoldDB" id="A0A0F8RST4"/>
<dbReference type="PANTHER" id="PTHR36842:SF1">
    <property type="entry name" value="PROTEIN TOLB"/>
    <property type="match status" value="1"/>
</dbReference>
<sequence>MSFVLISIILLSATALAAPAKDYTKVNSIEAPVAAFSASTTSGDATLKVQFTDESTGISTSTSWKWNFGDGKSSTDQNPEHTYKKAGKYTVSLTVKNAGGTDKIRKHNYITVYAASTPDKEAPVINSVSLSSTAPETGDLITVTVDVTDNVGISSVTASGISLVNTGGNIWEGNIVAEEGTHTISVTASDAAGNTAIDESASYTATTPDTSTAADPVCHMTVNKSTAKYTSVYDGTTYYFCSASCMEKFDANPENYINS</sequence>
<dbReference type="Pfam" id="PF18911">
    <property type="entry name" value="PKD_4"/>
    <property type="match status" value="1"/>
</dbReference>
<dbReference type="Pfam" id="PF04945">
    <property type="entry name" value="YHS"/>
    <property type="match status" value="1"/>
</dbReference>
<reference evidence="4 5" key="1">
    <citation type="journal article" date="2015" name="ISME J.">
        <title>Genomic and phenotypic differentiation among Methanosarcina mazei populations from Columbia River sediment.</title>
        <authorList>
            <person name="Youngblut N.D."/>
            <person name="Wirth J.S."/>
            <person name="Henriksen J.R."/>
            <person name="Smith M."/>
            <person name="Simon H."/>
            <person name="Metcalf W.W."/>
            <person name="Whitaker R.J."/>
        </authorList>
    </citation>
    <scope>NUCLEOTIDE SEQUENCE [LARGE SCALE GENOMIC DNA]</scope>
    <source>
        <strain evidence="3 4">1.H.M.2.1</strain>
        <strain evidence="2 5">2.F.A.2.4</strain>
    </source>
</reference>
<dbReference type="InterPro" id="IPR000601">
    <property type="entry name" value="PKD_dom"/>
</dbReference>
<dbReference type="Gene3D" id="1.10.620.20">
    <property type="entry name" value="Ribonucleotide Reductase, subunit A"/>
    <property type="match status" value="1"/>
</dbReference>
<protein>
    <recommendedName>
        <fullName evidence="1">PKD domain-containing protein</fullName>
    </recommendedName>
</protein>
<dbReference type="PROSITE" id="PS50093">
    <property type="entry name" value="PKD"/>
    <property type="match status" value="1"/>
</dbReference>
<comment type="caution">
    <text evidence="3">The sequence shown here is derived from an EMBL/GenBank/DDBJ whole genome shotgun (WGS) entry which is preliminary data.</text>
</comment>
<dbReference type="EMBL" id="JJQU01000021">
    <property type="protein sequence ID" value="KKH90528.1"/>
    <property type="molecule type" value="Genomic_DNA"/>
</dbReference>
<organism evidence="3 4">
    <name type="scientific">Methanosarcina mazei</name>
    <name type="common">Methanosarcina frisia</name>
    <dbReference type="NCBI Taxonomy" id="2209"/>
    <lineage>
        <taxon>Archaea</taxon>
        <taxon>Methanobacteriati</taxon>
        <taxon>Methanobacteriota</taxon>
        <taxon>Stenosarchaea group</taxon>
        <taxon>Methanomicrobia</taxon>
        <taxon>Methanosarcinales</taxon>
        <taxon>Methanosarcinaceae</taxon>
        <taxon>Methanosarcina</taxon>
    </lineage>
</organism>
<evidence type="ECO:0000313" key="2">
    <source>
        <dbReference type="EMBL" id="KKG06275.1"/>
    </source>
</evidence>
<dbReference type="InterPro" id="IPR007029">
    <property type="entry name" value="YHS_dom"/>
</dbReference>
<dbReference type="InterPro" id="IPR013783">
    <property type="entry name" value="Ig-like_fold"/>
</dbReference>
<dbReference type="InterPro" id="IPR035986">
    <property type="entry name" value="PKD_dom_sf"/>
</dbReference>
<dbReference type="EMBL" id="JJOS01000012">
    <property type="protein sequence ID" value="KKG06275.1"/>
    <property type="molecule type" value="Genomic_DNA"/>
</dbReference>
<dbReference type="InterPro" id="IPR022409">
    <property type="entry name" value="PKD/Chitinase_dom"/>
</dbReference>
<evidence type="ECO:0000313" key="5">
    <source>
        <dbReference type="Proteomes" id="UP000034578"/>
    </source>
</evidence>
<gene>
    <name evidence="2" type="ORF">DU47_13660</name>
    <name evidence="3" type="ORF">DU80_14585</name>
</gene>
<proteinExistence type="predicted"/>
<dbReference type="PANTHER" id="PTHR36842">
    <property type="entry name" value="PROTEIN TOLB HOMOLOG"/>
    <property type="match status" value="1"/>
</dbReference>
<dbReference type="FunFam" id="2.60.40.10:FF:000270">
    <property type="entry name" value="Cell surface protein"/>
    <property type="match status" value="1"/>
</dbReference>
<dbReference type="InterPro" id="IPR012348">
    <property type="entry name" value="RNR-like"/>
</dbReference>
<dbReference type="SMART" id="SM00089">
    <property type="entry name" value="PKD"/>
    <property type="match status" value="1"/>
</dbReference>
<dbReference type="Proteomes" id="UP000034152">
    <property type="component" value="Unassembled WGS sequence"/>
</dbReference>
<dbReference type="Gene3D" id="2.60.40.10">
    <property type="entry name" value="Immunoglobulins"/>
    <property type="match status" value="1"/>
</dbReference>
<evidence type="ECO:0000259" key="1">
    <source>
        <dbReference type="PROSITE" id="PS50093"/>
    </source>
</evidence>
<feature type="domain" description="PKD" evidence="1">
    <location>
        <begin position="32"/>
        <end position="117"/>
    </location>
</feature>
<name>A0A0F8RST4_METMZ</name>
<dbReference type="SUPFAM" id="SSF49299">
    <property type="entry name" value="PKD domain"/>
    <property type="match status" value="1"/>
</dbReference>
<dbReference type="SMART" id="SM00746">
    <property type="entry name" value="TRASH"/>
    <property type="match status" value="1"/>
</dbReference>
<evidence type="ECO:0000313" key="4">
    <source>
        <dbReference type="Proteomes" id="UP000034152"/>
    </source>
</evidence>
<evidence type="ECO:0000313" key="3">
    <source>
        <dbReference type="EMBL" id="KKH90528.1"/>
    </source>
</evidence>
<dbReference type="SUPFAM" id="SSF47240">
    <property type="entry name" value="Ferritin-like"/>
    <property type="match status" value="1"/>
</dbReference>
<accession>A0A0F8RST4</accession>
<dbReference type="CDD" id="cd00146">
    <property type="entry name" value="PKD"/>
    <property type="match status" value="1"/>
</dbReference>
<dbReference type="InterPro" id="IPR009078">
    <property type="entry name" value="Ferritin-like_SF"/>
</dbReference>
<dbReference type="PATRIC" id="fig|2209.56.peg.3149"/>
<dbReference type="Proteomes" id="UP000034578">
    <property type="component" value="Unassembled WGS sequence"/>
</dbReference>
<dbReference type="GO" id="GO:0016491">
    <property type="term" value="F:oxidoreductase activity"/>
    <property type="evidence" value="ECO:0007669"/>
    <property type="project" value="InterPro"/>
</dbReference>
<dbReference type="InterPro" id="IPR011017">
    <property type="entry name" value="TRASH_dom"/>
</dbReference>